<keyword evidence="6" id="KW-0418">Kinase</keyword>
<keyword evidence="7" id="KW-0067">ATP-binding</keyword>
<comment type="caution">
    <text evidence="9">The sequence shown here is derived from an EMBL/GenBank/DDBJ whole genome shotgun (WGS) entry which is preliminary data.</text>
</comment>
<evidence type="ECO:0000256" key="2">
    <source>
        <dbReference type="ARBA" id="ARBA00012323"/>
    </source>
</evidence>
<dbReference type="GO" id="GO:0004340">
    <property type="term" value="F:glucokinase activity"/>
    <property type="evidence" value="ECO:0007669"/>
    <property type="project" value="UniProtKB-EC"/>
</dbReference>
<evidence type="ECO:0000313" key="10">
    <source>
        <dbReference type="Proteomes" id="UP001174196"/>
    </source>
</evidence>
<proteinExistence type="inferred from homology"/>
<evidence type="ECO:0000256" key="5">
    <source>
        <dbReference type="ARBA" id="ARBA00022741"/>
    </source>
</evidence>
<dbReference type="SUPFAM" id="SSF53067">
    <property type="entry name" value="Actin-like ATPase domain"/>
    <property type="match status" value="1"/>
</dbReference>
<dbReference type="EC" id="2.7.1.2" evidence="2"/>
<evidence type="ECO:0000256" key="1">
    <source>
        <dbReference type="ARBA" id="ARBA00006479"/>
    </source>
</evidence>
<dbReference type="Gene3D" id="3.30.420.40">
    <property type="match status" value="2"/>
</dbReference>
<reference evidence="9" key="1">
    <citation type="submission" date="2022-08" db="EMBL/GenBank/DDBJ databases">
        <title>Polycladomyces zharkentsis sp. nov., a novel thermophilic CMC and starch-degrading bacterium isolated from a geothermal spring in Kazakhstan.</title>
        <authorList>
            <person name="Mashzhan A."/>
            <person name="Kistaubaeva A."/>
            <person name="Javier-Lopez R."/>
            <person name="Birkeland N.-K."/>
        </authorList>
    </citation>
    <scope>NUCLEOTIDE SEQUENCE</scope>
    <source>
        <strain evidence="9">KSR 13</strain>
    </source>
</reference>
<dbReference type="NCBIfam" id="TIGR00744">
    <property type="entry name" value="ROK_glcA_fam"/>
    <property type="match status" value="1"/>
</dbReference>
<dbReference type="RefSeq" id="WP_301239016.1">
    <property type="nucleotide sequence ID" value="NZ_JANRHH010000037.1"/>
</dbReference>
<dbReference type="InterPro" id="IPR043129">
    <property type="entry name" value="ATPase_NBD"/>
</dbReference>
<evidence type="ECO:0000313" key="9">
    <source>
        <dbReference type="EMBL" id="MDN4594341.1"/>
    </source>
</evidence>
<evidence type="ECO:0000256" key="7">
    <source>
        <dbReference type="ARBA" id="ARBA00022840"/>
    </source>
</evidence>
<dbReference type="Proteomes" id="UP001174196">
    <property type="component" value="Unassembled WGS sequence"/>
</dbReference>
<evidence type="ECO:0000256" key="4">
    <source>
        <dbReference type="ARBA" id="ARBA00022679"/>
    </source>
</evidence>
<organism evidence="9 10">
    <name type="scientific">Polycladomyces subterraneus</name>
    <dbReference type="NCBI Taxonomy" id="1016997"/>
    <lineage>
        <taxon>Bacteria</taxon>
        <taxon>Bacillati</taxon>
        <taxon>Bacillota</taxon>
        <taxon>Bacilli</taxon>
        <taxon>Bacillales</taxon>
        <taxon>Thermoactinomycetaceae</taxon>
        <taxon>Polycladomyces</taxon>
    </lineage>
</organism>
<keyword evidence="4 9" id="KW-0808">Transferase</keyword>
<keyword evidence="5" id="KW-0547">Nucleotide-binding</keyword>
<dbReference type="PROSITE" id="PS01125">
    <property type="entry name" value="ROK"/>
    <property type="match status" value="1"/>
</dbReference>
<dbReference type="PANTHER" id="PTHR18964">
    <property type="entry name" value="ROK (REPRESSOR, ORF, KINASE) FAMILY"/>
    <property type="match status" value="1"/>
</dbReference>
<comment type="similarity">
    <text evidence="1">Belongs to the ROK (NagC/XylR) family.</text>
</comment>
<dbReference type="InterPro" id="IPR049874">
    <property type="entry name" value="ROK_cs"/>
</dbReference>
<dbReference type="InterPro" id="IPR004654">
    <property type="entry name" value="ROK_glcA"/>
</dbReference>
<dbReference type="EMBL" id="JANRHH010000037">
    <property type="protein sequence ID" value="MDN4594341.1"/>
    <property type="molecule type" value="Genomic_DNA"/>
</dbReference>
<dbReference type="Pfam" id="PF00480">
    <property type="entry name" value="ROK"/>
    <property type="match status" value="1"/>
</dbReference>
<dbReference type="PANTHER" id="PTHR18964:SF149">
    <property type="entry name" value="BIFUNCTIONAL UDP-N-ACETYLGLUCOSAMINE 2-EPIMERASE_N-ACETYLMANNOSAMINE KINASE"/>
    <property type="match status" value="1"/>
</dbReference>
<dbReference type="InterPro" id="IPR000600">
    <property type="entry name" value="ROK"/>
</dbReference>
<keyword evidence="10" id="KW-1185">Reference proteome</keyword>
<sequence length="325" mass="33415">MEARYIGIDLGGTSAKIGVVDGEGNLLNHTEVPTFGEGPEPVLQRVVEAVHEVTTQSGASWDQIVGIGMGLPGFLDLERGVIKRLTNLPWENVPIVKRLETLCRRPVRIDNDANVAALGESWSGAGAGVDDMVAITLGTGVGGGVIAGGRLIHGISNAAGEIGHVCVEPGGARCGCGQCGCLETISSATGIVRLAREALEKGESTVLAETVQTGELTARDVFQAAERGDAVASRVVQTAVDALARVMAMITVVLNPARFVIGGGVAQAGDTLFQPLKDAYRAHALPSAAEGVEIVPAKLGNNAGIIGAAGLIARRENPASSSYTR</sequence>
<evidence type="ECO:0000256" key="3">
    <source>
        <dbReference type="ARBA" id="ARBA00014701"/>
    </source>
</evidence>
<gene>
    <name evidence="9" type="ORF">NWF35_10600</name>
</gene>
<protein>
    <recommendedName>
        <fullName evidence="3">Glucokinase</fullName>
        <ecNumber evidence="2">2.7.1.2</ecNumber>
    </recommendedName>
    <alternativeName>
        <fullName evidence="8">Glucose kinase</fullName>
    </alternativeName>
</protein>
<accession>A0ABT8INI5</accession>
<evidence type="ECO:0000256" key="6">
    <source>
        <dbReference type="ARBA" id="ARBA00022777"/>
    </source>
</evidence>
<evidence type="ECO:0000256" key="8">
    <source>
        <dbReference type="ARBA" id="ARBA00032386"/>
    </source>
</evidence>
<name>A0ABT8INI5_9BACL</name>